<feature type="compositionally biased region" description="Low complexity" evidence="1">
    <location>
        <begin position="464"/>
        <end position="493"/>
    </location>
</feature>
<feature type="compositionally biased region" description="Polar residues" evidence="1">
    <location>
        <begin position="120"/>
        <end position="129"/>
    </location>
</feature>
<sequence length="629" mass="67177">MGPHDGLEPGIWMWKLLIVVACLTCGGLARPDVSHLLKKMSGDKQKRQNFIGASASLSGNGVILTEIKSGDAANVETLIPQITLLPLEENQPSPFRRQEDRSGYDYQKPDFPLDVHPDSNLVSPVSTQAPEYLPPEGGEETSNVDKVVPPSVYSTTPTTTTTTTTTPATTTTTTTTPAPSTYDVSSTQQEFDESEGYGYKKPEVMLPLNINEVIGEASDINQLATTTEPTTTTTPKESLEYLPPKPRPELVVPKQPSTTTGQPQTEPFTYPSSMSTTTQYQLPTETQDYPKQPEVPIYPDASGSVSTVVTQQTPTELPSTSAPEYLPPDENGFQIIVRIDSEDNETSPTTVSSGTSASSTATFAQSTEPTTTLLPALPEADSLVQQEVEQQPSSTQQDEQTTTSTTTSSFVSSTTLLAEESTGIPLDETSSMISLINQLQEMNQIAAQADFVPGVRFLEEDATTVESSPAPSTTTASSSTLTTSAATSPATEQPTERSETEAPSTLAPLPLESRLGSDETTGFSLIDLLSPTTTVAASPELPALNDTITTYRPSVTEQTVEQTTLAAESSADESEIQSRIANPDDDGYNYEAPENGLTVPSSIVPSSVVPSHTLEADGYHYKVPSVPFP</sequence>
<organism evidence="3">
    <name type="scientific">Anopheles atroparvus</name>
    <name type="common">European mosquito</name>
    <dbReference type="NCBI Taxonomy" id="41427"/>
    <lineage>
        <taxon>Eukaryota</taxon>
        <taxon>Metazoa</taxon>
        <taxon>Ecdysozoa</taxon>
        <taxon>Arthropoda</taxon>
        <taxon>Hexapoda</taxon>
        <taxon>Insecta</taxon>
        <taxon>Pterygota</taxon>
        <taxon>Neoptera</taxon>
        <taxon>Endopterygota</taxon>
        <taxon>Diptera</taxon>
        <taxon>Nematocera</taxon>
        <taxon>Culicoidea</taxon>
        <taxon>Culicidae</taxon>
        <taxon>Anophelinae</taxon>
        <taxon>Anopheles</taxon>
    </lineage>
</organism>
<feature type="region of interest" description="Disordered" evidence="1">
    <location>
        <begin position="89"/>
        <end position="186"/>
    </location>
</feature>
<dbReference type="EnsemblMetazoa" id="AATE010724-RA">
    <property type="protein sequence ID" value="AATE010724-PA.1"/>
    <property type="gene ID" value="AATE010724"/>
</dbReference>
<feature type="region of interest" description="Disordered" evidence="1">
    <location>
        <begin position="462"/>
        <end position="517"/>
    </location>
</feature>
<feature type="compositionally biased region" description="Low complexity" evidence="1">
    <location>
        <begin position="390"/>
        <end position="414"/>
    </location>
</feature>
<evidence type="ECO:0008006" key="4">
    <source>
        <dbReference type="Google" id="ProtNLM"/>
    </source>
</evidence>
<feature type="region of interest" description="Disordered" evidence="1">
    <location>
        <begin position="223"/>
        <end position="287"/>
    </location>
</feature>
<keyword evidence="2" id="KW-0732">Signal</keyword>
<reference evidence="3" key="1">
    <citation type="submission" date="2022-08" db="UniProtKB">
        <authorList>
            <consortium name="EnsemblMetazoa"/>
        </authorList>
    </citation>
    <scope>IDENTIFICATION</scope>
    <source>
        <strain evidence="3">EBRO</strain>
    </source>
</reference>
<feature type="compositionally biased region" description="Low complexity" evidence="1">
    <location>
        <begin position="225"/>
        <end position="235"/>
    </location>
</feature>
<evidence type="ECO:0000313" key="3">
    <source>
        <dbReference type="EnsemblMetazoa" id="AATE010724-PA.1"/>
    </source>
</evidence>
<feature type="compositionally biased region" description="Basic and acidic residues" evidence="1">
    <location>
        <begin position="96"/>
        <end position="117"/>
    </location>
</feature>
<feature type="region of interest" description="Disordered" evidence="1">
    <location>
        <begin position="566"/>
        <end position="596"/>
    </location>
</feature>
<accession>A0A182J3M9</accession>
<feature type="region of interest" description="Disordered" evidence="1">
    <location>
        <begin position="385"/>
        <end position="414"/>
    </location>
</feature>
<evidence type="ECO:0000256" key="2">
    <source>
        <dbReference type="SAM" id="SignalP"/>
    </source>
</evidence>
<feature type="compositionally biased region" description="Polar residues" evidence="1">
    <location>
        <begin position="255"/>
        <end position="287"/>
    </location>
</feature>
<proteinExistence type="predicted"/>
<name>A0A182J3M9_ANOAO</name>
<dbReference type="VEuPathDB" id="VectorBase:AATE010724"/>
<feature type="compositionally biased region" description="Low complexity" evidence="1">
    <location>
        <begin position="346"/>
        <end position="368"/>
    </location>
</feature>
<feature type="chain" id="PRO_5043399861" description="DUF4794 domain-containing protein" evidence="2">
    <location>
        <begin position="30"/>
        <end position="629"/>
    </location>
</feature>
<protein>
    <recommendedName>
        <fullName evidence="4">DUF4794 domain-containing protein</fullName>
    </recommendedName>
</protein>
<dbReference type="STRING" id="41427.A0A182J3M9"/>
<feature type="signal peptide" evidence="2">
    <location>
        <begin position="1"/>
        <end position="29"/>
    </location>
</feature>
<feature type="region of interest" description="Disordered" evidence="1">
    <location>
        <begin position="343"/>
        <end position="368"/>
    </location>
</feature>
<feature type="compositionally biased region" description="Low complexity" evidence="1">
    <location>
        <begin position="154"/>
        <end position="181"/>
    </location>
</feature>
<dbReference type="AlphaFoldDB" id="A0A182J3M9"/>
<evidence type="ECO:0000256" key="1">
    <source>
        <dbReference type="SAM" id="MobiDB-lite"/>
    </source>
</evidence>